<sequence length="188" mass="19644">MAALRGARLRWALLGTRVAPPGFCPHGARAKAAIPAAVPVTAETPGNGPGDRRLRTLEEVPGPGQLRFLFQLLVRGYRMSCPAPAAPAAPAPGQPPCLAVARPAAGAAPWGLWEGMVPGRPLLLGLPCCAVCPCNLCMHHCRVCVPKSMCGSPAQESPQGLGNQLLTPYRDIRGPGLLFPSTPSSFKF</sequence>
<reference evidence="1" key="2">
    <citation type="submission" date="2025-08" db="UniProtKB">
        <authorList>
            <consortium name="Ensembl"/>
        </authorList>
    </citation>
    <scope>IDENTIFICATION</scope>
</reference>
<proteinExistence type="predicted"/>
<name>A0A452S6J7_URSAM</name>
<dbReference type="GeneTree" id="ENSGT00990000213823"/>
<keyword evidence="2" id="KW-1185">Reference proteome</keyword>
<dbReference type="STRING" id="9643.ENSUAMP00000027762"/>
<accession>A0A452S6J7</accession>
<reference evidence="1" key="3">
    <citation type="submission" date="2025-09" db="UniProtKB">
        <authorList>
            <consortium name="Ensembl"/>
        </authorList>
    </citation>
    <scope>IDENTIFICATION</scope>
</reference>
<dbReference type="AlphaFoldDB" id="A0A452S6J7"/>
<dbReference type="Ensembl" id="ENSUAMT00000031023.1">
    <property type="protein sequence ID" value="ENSUAMP00000027762.1"/>
    <property type="gene ID" value="ENSUAMG00000021460.1"/>
</dbReference>
<protein>
    <submittedName>
        <fullName evidence="1">Uncharacterized protein</fullName>
    </submittedName>
</protein>
<evidence type="ECO:0000313" key="2">
    <source>
        <dbReference type="Proteomes" id="UP000291022"/>
    </source>
</evidence>
<evidence type="ECO:0000313" key="1">
    <source>
        <dbReference type="Ensembl" id="ENSUAMP00000027762.1"/>
    </source>
</evidence>
<reference evidence="2" key="1">
    <citation type="submission" date="2016-06" db="EMBL/GenBank/DDBJ databases">
        <title>De novo assembly and RNA-Seq shows season-dependent expression and editing in black bear kidneys.</title>
        <authorList>
            <person name="Korstanje R."/>
            <person name="Srivastava A."/>
            <person name="Sarsani V.K."/>
            <person name="Sheehan S.M."/>
            <person name="Seger R.L."/>
            <person name="Barter M.E."/>
            <person name="Lindqvist C."/>
            <person name="Brody L.C."/>
            <person name="Mullikin J.C."/>
        </authorList>
    </citation>
    <scope>NUCLEOTIDE SEQUENCE [LARGE SCALE GENOMIC DNA]</scope>
</reference>
<organism evidence="1 2">
    <name type="scientific">Ursus americanus</name>
    <name type="common">American black bear</name>
    <name type="synonym">Euarctos americanus</name>
    <dbReference type="NCBI Taxonomy" id="9643"/>
    <lineage>
        <taxon>Eukaryota</taxon>
        <taxon>Metazoa</taxon>
        <taxon>Chordata</taxon>
        <taxon>Craniata</taxon>
        <taxon>Vertebrata</taxon>
        <taxon>Euteleostomi</taxon>
        <taxon>Mammalia</taxon>
        <taxon>Eutheria</taxon>
        <taxon>Laurasiatheria</taxon>
        <taxon>Carnivora</taxon>
        <taxon>Caniformia</taxon>
        <taxon>Ursidae</taxon>
        <taxon>Ursus</taxon>
    </lineage>
</organism>
<dbReference type="Proteomes" id="UP000291022">
    <property type="component" value="Unassembled WGS sequence"/>
</dbReference>